<dbReference type="AlphaFoldDB" id="A0A5B7G3B7"/>
<organism evidence="1 2">
    <name type="scientific">Portunus trituberculatus</name>
    <name type="common">Swimming crab</name>
    <name type="synonym">Neptunus trituberculatus</name>
    <dbReference type="NCBI Taxonomy" id="210409"/>
    <lineage>
        <taxon>Eukaryota</taxon>
        <taxon>Metazoa</taxon>
        <taxon>Ecdysozoa</taxon>
        <taxon>Arthropoda</taxon>
        <taxon>Crustacea</taxon>
        <taxon>Multicrustacea</taxon>
        <taxon>Malacostraca</taxon>
        <taxon>Eumalacostraca</taxon>
        <taxon>Eucarida</taxon>
        <taxon>Decapoda</taxon>
        <taxon>Pleocyemata</taxon>
        <taxon>Brachyura</taxon>
        <taxon>Eubrachyura</taxon>
        <taxon>Portunoidea</taxon>
        <taxon>Portunidae</taxon>
        <taxon>Portuninae</taxon>
        <taxon>Portunus</taxon>
    </lineage>
</organism>
<evidence type="ECO:0000313" key="1">
    <source>
        <dbReference type="EMBL" id="MPC54590.1"/>
    </source>
</evidence>
<reference evidence="1 2" key="1">
    <citation type="submission" date="2019-05" db="EMBL/GenBank/DDBJ databases">
        <title>Another draft genome of Portunus trituberculatus and its Hox gene families provides insights of decapod evolution.</title>
        <authorList>
            <person name="Jeong J.-H."/>
            <person name="Song I."/>
            <person name="Kim S."/>
            <person name="Choi T."/>
            <person name="Kim D."/>
            <person name="Ryu S."/>
            <person name="Kim W."/>
        </authorList>
    </citation>
    <scope>NUCLEOTIDE SEQUENCE [LARGE SCALE GENOMIC DNA]</scope>
    <source>
        <tissue evidence="1">Muscle</tissue>
    </source>
</reference>
<protein>
    <submittedName>
        <fullName evidence="1">Uncharacterized protein</fullName>
    </submittedName>
</protein>
<gene>
    <name evidence="1" type="ORF">E2C01_048513</name>
</gene>
<dbReference type="EMBL" id="VSRR010012478">
    <property type="protein sequence ID" value="MPC54590.1"/>
    <property type="molecule type" value="Genomic_DNA"/>
</dbReference>
<evidence type="ECO:0000313" key="2">
    <source>
        <dbReference type="Proteomes" id="UP000324222"/>
    </source>
</evidence>
<proteinExistence type="predicted"/>
<name>A0A5B7G3B7_PORTR</name>
<keyword evidence="2" id="KW-1185">Reference proteome</keyword>
<sequence>MKTVMLWKSLSALHFLFPFLYIMAYSACRHTQRIYVGSAVQFPRIMVPILGPISPPKRTFGVTT</sequence>
<comment type="caution">
    <text evidence="1">The sequence shown here is derived from an EMBL/GenBank/DDBJ whole genome shotgun (WGS) entry which is preliminary data.</text>
</comment>
<accession>A0A5B7G3B7</accession>
<dbReference type="Proteomes" id="UP000324222">
    <property type="component" value="Unassembled WGS sequence"/>
</dbReference>